<comment type="similarity">
    <text evidence="1">Belongs to the cytochrome P450 family.</text>
</comment>
<dbReference type="GO" id="GO:0004497">
    <property type="term" value="F:monooxygenase activity"/>
    <property type="evidence" value="ECO:0007669"/>
    <property type="project" value="InterPro"/>
</dbReference>
<dbReference type="GO" id="GO:0016705">
    <property type="term" value="F:oxidoreductase activity, acting on paired donors, with incorporation or reduction of molecular oxygen"/>
    <property type="evidence" value="ECO:0007669"/>
    <property type="project" value="InterPro"/>
</dbReference>
<evidence type="ECO:0000256" key="2">
    <source>
        <dbReference type="SAM" id="Phobius"/>
    </source>
</evidence>
<evidence type="ECO:0008006" key="5">
    <source>
        <dbReference type="Google" id="ProtNLM"/>
    </source>
</evidence>
<organism evidence="3 4">
    <name type="scientific">Castanea mollissima</name>
    <name type="common">Chinese chestnut</name>
    <dbReference type="NCBI Taxonomy" id="60419"/>
    <lineage>
        <taxon>Eukaryota</taxon>
        <taxon>Viridiplantae</taxon>
        <taxon>Streptophyta</taxon>
        <taxon>Embryophyta</taxon>
        <taxon>Tracheophyta</taxon>
        <taxon>Spermatophyta</taxon>
        <taxon>Magnoliopsida</taxon>
        <taxon>eudicotyledons</taxon>
        <taxon>Gunneridae</taxon>
        <taxon>Pentapetalae</taxon>
        <taxon>rosids</taxon>
        <taxon>fabids</taxon>
        <taxon>Fagales</taxon>
        <taxon>Fagaceae</taxon>
        <taxon>Castanea</taxon>
    </lineage>
</organism>
<reference evidence="3" key="1">
    <citation type="submission" date="2020-03" db="EMBL/GenBank/DDBJ databases">
        <title>Castanea mollissima Vanexum genome sequencing.</title>
        <authorList>
            <person name="Staton M."/>
        </authorList>
    </citation>
    <scope>NUCLEOTIDE SEQUENCE</scope>
    <source>
        <tissue evidence="3">Leaf</tissue>
    </source>
</reference>
<evidence type="ECO:0000313" key="3">
    <source>
        <dbReference type="EMBL" id="KAF3958619.1"/>
    </source>
</evidence>
<dbReference type="EMBL" id="JRKL02002516">
    <property type="protein sequence ID" value="KAF3958619.1"/>
    <property type="molecule type" value="Genomic_DNA"/>
</dbReference>
<dbReference type="SUPFAM" id="SSF48264">
    <property type="entry name" value="Cytochrome P450"/>
    <property type="match status" value="2"/>
</dbReference>
<dbReference type="PANTHER" id="PTHR47950">
    <property type="entry name" value="CYTOCHROME P450, FAMILY 76, SUBFAMILY C, POLYPEPTIDE 5-RELATED"/>
    <property type="match status" value="1"/>
</dbReference>
<name>A0A8J4VRM8_9ROSI</name>
<gene>
    <name evidence="3" type="ORF">CMV_016496</name>
</gene>
<dbReference type="PANTHER" id="PTHR47950:SF6">
    <property type="entry name" value="CYTOCHROME P450"/>
    <property type="match status" value="1"/>
</dbReference>
<comment type="caution">
    <text evidence="3">The sequence shown here is derived from an EMBL/GenBank/DDBJ whole genome shotgun (WGS) entry which is preliminary data.</text>
</comment>
<evidence type="ECO:0000256" key="1">
    <source>
        <dbReference type="ARBA" id="ARBA00010617"/>
    </source>
</evidence>
<dbReference type="OrthoDB" id="1877779at2759"/>
<dbReference type="GO" id="GO:0020037">
    <property type="term" value="F:heme binding"/>
    <property type="evidence" value="ECO:0007669"/>
    <property type="project" value="InterPro"/>
</dbReference>
<accession>A0A8J4VRM8</accession>
<dbReference type="InterPro" id="IPR002401">
    <property type="entry name" value="Cyt_P450_E_grp-I"/>
</dbReference>
<sequence>MAQTSGTEGTLVLIPILLLPLLFLILRHFKILSSPFKSPLVPPGPYPWPIIGNILLLGNKPHVTLTQLAKNYGPLISLRLGTKLMVVGSSPVVAKEILKTHDRVLSGRHVPNVFSYMRSELDNLSLGWSLECSGRWKFLRALCRAELFSSKALESQARLQEKKVMEMVELLGTMDGKVVNIGEVIFATVFNMLSNVLLSSDFISLRDESVGGGLKELIRKLMEVCSAPNVSDFFPILDGFDLQGQTKKTLDLIGRISFTWADIIKERRERKGSTVLQDQDFLDVMIDNNFTDKQINQLLLELFSAGTDTMVEKNIAHIDSPIPAPISIGNNFFNCKNQLWFMENPQKSGTEEMLVLIPILLLLPLLLFILRHFKILSSPLKPPLVPPGPYPWPIIGNVLQLGKKPHVTLTQLALNYGPLISLRLGTTLMVVGSSPVVAKEILKTHDRVLSGRHVPNVFSYMRSELNNLSLGWSLECSGRWKFLRTLCRAELFSGKALESQACLQEKKVMDMVELLGTMEGKVVNIGEVIFATVFNMLSNVLLSRDFISLKDESVGGGLKGLIRKLMEVISAPDVSDFFPILGRFDLQGQKKKTLDLIGSISFAWADIIKERRERKGSVVLQEQDFLDVMIDNNFTDNQINQLLLELFSAGTETSSSTIESDLQQLSFNLQYSYK</sequence>
<protein>
    <recommendedName>
        <fullName evidence="5">Cytochrome P450</fullName>
    </recommendedName>
</protein>
<dbReference type="Pfam" id="PF00067">
    <property type="entry name" value="p450"/>
    <property type="match status" value="2"/>
</dbReference>
<dbReference type="AlphaFoldDB" id="A0A8J4VRM8"/>
<proteinExistence type="inferred from homology"/>
<keyword evidence="2" id="KW-0812">Transmembrane</keyword>
<dbReference type="InterPro" id="IPR036396">
    <property type="entry name" value="Cyt_P450_sf"/>
</dbReference>
<dbReference type="GO" id="GO:0005506">
    <property type="term" value="F:iron ion binding"/>
    <property type="evidence" value="ECO:0007669"/>
    <property type="project" value="InterPro"/>
</dbReference>
<dbReference type="Gene3D" id="1.10.630.10">
    <property type="entry name" value="Cytochrome P450"/>
    <property type="match status" value="2"/>
</dbReference>
<keyword evidence="2" id="KW-0472">Membrane</keyword>
<dbReference type="PRINTS" id="PR00463">
    <property type="entry name" value="EP450I"/>
</dbReference>
<keyword evidence="2" id="KW-1133">Transmembrane helix</keyword>
<dbReference type="Proteomes" id="UP000737018">
    <property type="component" value="Unassembled WGS sequence"/>
</dbReference>
<feature type="transmembrane region" description="Helical" evidence="2">
    <location>
        <begin position="12"/>
        <end position="29"/>
    </location>
</feature>
<evidence type="ECO:0000313" key="4">
    <source>
        <dbReference type="Proteomes" id="UP000737018"/>
    </source>
</evidence>
<keyword evidence="4" id="KW-1185">Reference proteome</keyword>
<dbReference type="InterPro" id="IPR001128">
    <property type="entry name" value="Cyt_P450"/>
</dbReference>